<dbReference type="AlphaFoldDB" id="A0A174ZY85"/>
<dbReference type="InterPro" id="IPR059177">
    <property type="entry name" value="GH29D-like_dom"/>
</dbReference>
<dbReference type="InterPro" id="IPR001322">
    <property type="entry name" value="Lamin_tail_dom"/>
</dbReference>
<evidence type="ECO:0000313" key="3">
    <source>
        <dbReference type="Proteomes" id="UP000095662"/>
    </source>
</evidence>
<organism evidence="2 3">
    <name type="scientific">[Eubacterium] siraeum</name>
    <dbReference type="NCBI Taxonomy" id="39492"/>
    <lineage>
        <taxon>Bacteria</taxon>
        <taxon>Bacillati</taxon>
        <taxon>Bacillota</taxon>
        <taxon>Clostridia</taxon>
        <taxon>Eubacteriales</taxon>
        <taxon>Oscillospiraceae</taxon>
        <taxon>Oscillospiraceae incertae sedis</taxon>
    </lineage>
</organism>
<accession>A0A174ZY85</accession>
<dbReference type="EMBL" id="CZBY01000015">
    <property type="protein sequence ID" value="CUQ89066.1"/>
    <property type="molecule type" value="Genomic_DNA"/>
</dbReference>
<dbReference type="Gene3D" id="2.60.40.1260">
    <property type="entry name" value="Lamin Tail domain"/>
    <property type="match status" value="1"/>
</dbReference>
<dbReference type="InterPro" id="IPR036415">
    <property type="entry name" value="Lamin_tail_dom_sf"/>
</dbReference>
<dbReference type="Pfam" id="PF13290">
    <property type="entry name" value="CHB_HEX_C_1"/>
    <property type="match status" value="1"/>
</dbReference>
<feature type="domain" description="LTD" evidence="1">
    <location>
        <begin position="660"/>
        <end position="772"/>
    </location>
</feature>
<dbReference type="STRING" id="39492.ERS852540_01852"/>
<dbReference type="Proteomes" id="UP000095662">
    <property type="component" value="Unassembled WGS sequence"/>
</dbReference>
<dbReference type="InterPro" id="IPR014867">
    <property type="entry name" value="Spore_coat_CotH_CotH2/3/7"/>
</dbReference>
<protein>
    <submittedName>
        <fullName evidence="2">CotH protein</fullName>
    </submittedName>
</protein>
<dbReference type="OrthoDB" id="9806464at2"/>
<proteinExistence type="predicted"/>
<reference evidence="2 3" key="1">
    <citation type="submission" date="2015-09" db="EMBL/GenBank/DDBJ databases">
        <authorList>
            <consortium name="Pathogen Informatics"/>
        </authorList>
    </citation>
    <scope>NUCLEOTIDE SEQUENCE [LARGE SCALE GENOMIC DNA]</scope>
    <source>
        <strain evidence="2 3">2789STDY5834928</strain>
    </source>
</reference>
<sequence>MFIHSGTLKRAGILAAVVAVGTAAAITYNAFLSTEGGLPEVLSPLQPIIKDEDGGVKQKTDIAFSPDGSFFDKDISVELKAKDKTATIYYTTNGETPTKKSNRYTNPIKVHSSGEVNAKTIKAIAVSENGTSEVFTKSYVTGENVSERFEKGTYVFVLSTDSENLYDYEKGIAVAGKIRDEWIANEYDGKSEITPNEPANWNQEGMAGERPMYVEAFSSSGELLVSQQAGARVAGAYSAAVDQKSWKLIARTMYAGDKGKFSYPFFSDATDENGAILTKIDRIVLRNGANDREFAGVRDELSMSLAKQSGYLDAQSTAPAAVFLNGKYYGFAWLHQNFSRAYLEERYGGTKDNYQVVGKAEGEIVDENTEGAADDYNKVLELAKSGLTDDKKFEQLCSMVDIDNYMHYLAMQLFIDNRDWPGNNYKVWRYVASDGEKVTSKYQDGKWRYFFYDAEFAWGLYSDGYANKTLTKILNGTHPAGGSVLISALMERADMREKLANNLCDLIGGAFSSENILATLEQKLADSDKEQLYALNKGITSTWANEGTFENSRNEIREFADKRANIILSDICKNFGIDKDDTYKVKLNGAKGLKLTMNIQTVKDSNTVTAEYFTPYKVKLTAEDMSGYTFTSWEINSKTYTDREITIDSSMAKKGKITINARSEKTSSTGELLYISEVYTGGDADWIELYNPNDNDVSTKGLYLTDKDDMLNRYKIPTVNIKPHSTLTIVCKNNKSENTLMKMQTNFSLKTGETLILSNESGEILGKVAIIDCSKDESLVRQRDGSYAKGTPTFEKNSQ</sequence>
<evidence type="ECO:0000259" key="1">
    <source>
        <dbReference type="PROSITE" id="PS51841"/>
    </source>
</evidence>
<dbReference type="PROSITE" id="PS51841">
    <property type="entry name" value="LTD"/>
    <property type="match status" value="1"/>
</dbReference>
<dbReference type="SUPFAM" id="SSF74853">
    <property type="entry name" value="Lamin A/C globular tail domain"/>
    <property type="match status" value="1"/>
</dbReference>
<dbReference type="Pfam" id="PF00932">
    <property type="entry name" value="LTD"/>
    <property type="match status" value="1"/>
</dbReference>
<evidence type="ECO:0000313" key="2">
    <source>
        <dbReference type="EMBL" id="CUQ89066.1"/>
    </source>
</evidence>
<dbReference type="Pfam" id="PF08757">
    <property type="entry name" value="CotH"/>
    <property type="match status" value="1"/>
</dbReference>
<gene>
    <name evidence="2" type="ORF">ERS852540_01852</name>
</gene>
<name>A0A174ZY85_9FIRM</name>